<dbReference type="Proteomes" id="UP001549134">
    <property type="component" value="Unassembled WGS sequence"/>
</dbReference>
<proteinExistence type="predicted"/>
<gene>
    <name evidence="2" type="ORF">ABID50_000519</name>
</gene>
<dbReference type="Pfam" id="PF01381">
    <property type="entry name" value="HTH_3"/>
    <property type="match status" value="1"/>
</dbReference>
<keyword evidence="3" id="KW-1185">Reference proteome</keyword>
<dbReference type="Gene3D" id="1.10.260.40">
    <property type="entry name" value="lambda repressor-like DNA-binding domains"/>
    <property type="match status" value="1"/>
</dbReference>
<dbReference type="InterPro" id="IPR001387">
    <property type="entry name" value="Cro/C1-type_HTH"/>
</dbReference>
<reference evidence="2 3" key="1">
    <citation type="submission" date="2024-06" db="EMBL/GenBank/DDBJ databases">
        <title>Genomic Encyclopedia of Type Strains, Phase IV (KMG-IV): sequencing the most valuable type-strain genomes for metagenomic binning, comparative biology and taxonomic classification.</title>
        <authorList>
            <person name="Goeker M."/>
        </authorList>
    </citation>
    <scope>NUCLEOTIDE SEQUENCE [LARGE SCALE GENOMIC DNA]</scope>
    <source>
        <strain evidence="2 3">DSM 29126</strain>
    </source>
</reference>
<accession>A0ABV2EQA9</accession>
<feature type="domain" description="HTH cro/C1-type" evidence="1">
    <location>
        <begin position="8"/>
        <end position="39"/>
    </location>
</feature>
<sequence>MTQLAQQIRALRTAKNLSQDGLAEKLYISRQAISKWENGVSQS</sequence>
<dbReference type="SUPFAM" id="SSF47413">
    <property type="entry name" value="lambda repressor-like DNA-binding domains"/>
    <property type="match status" value="1"/>
</dbReference>
<evidence type="ECO:0000313" key="3">
    <source>
        <dbReference type="Proteomes" id="UP001549134"/>
    </source>
</evidence>
<dbReference type="PROSITE" id="PS50943">
    <property type="entry name" value="HTH_CROC1"/>
    <property type="match status" value="1"/>
</dbReference>
<dbReference type="CDD" id="cd00093">
    <property type="entry name" value="HTH_XRE"/>
    <property type="match status" value="1"/>
</dbReference>
<organism evidence="2 3">
    <name type="scientific">Streptococcus parasuis</name>
    <dbReference type="NCBI Taxonomy" id="1501662"/>
    <lineage>
        <taxon>Bacteria</taxon>
        <taxon>Bacillati</taxon>
        <taxon>Bacillota</taxon>
        <taxon>Bacilli</taxon>
        <taxon>Lactobacillales</taxon>
        <taxon>Streptococcaceae</taxon>
        <taxon>Streptococcus</taxon>
    </lineage>
</organism>
<evidence type="ECO:0000313" key="2">
    <source>
        <dbReference type="EMBL" id="MET3533366.1"/>
    </source>
</evidence>
<dbReference type="EMBL" id="JBEPLX010000004">
    <property type="protein sequence ID" value="MET3533366.1"/>
    <property type="molecule type" value="Genomic_DNA"/>
</dbReference>
<name>A0ABV2EQA9_9STRE</name>
<evidence type="ECO:0000259" key="1">
    <source>
        <dbReference type="PROSITE" id="PS50943"/>
    </source>
</evidence>
<protein>
    <submittedName>
        <fullName evidence="2">Transcriptional regulator with XRE-family HTH domain</fullName>
    </submittedName>
</protein>
<comment type="caution">
    <text evidence="2">The sequence shown here is derived from an EMBL/GenBank/DDBJ whole genome shotgun (WGS) entry which is preliminary data.</text>
</comment>
<dbReference type="InterPro" id="IPR010982">
    <property type="entry name" value="Lambda_DNA-bd_dom_sf"/>
</dbReference>